<dbReference type="Gene3D" id="3.40.309.10">
    <property type="entry name" value="Aldehyde Dehydrogenase, Chain A, domain 2"/>
    <property type="match status" value="1"/>
</dbReference>
<dbReference type="FunFam" id="3.40.309.10:FF:000010">
    <property type="entry name" value="Gamma-aminobutyraldehyde dehydrogenase"/>
    <property type="match status" value="1"/>
</dbReference>
<dbReference type="EMBL" id="JACBAE010001392">
    <property type="protein sequence ID" value="KAF7157441.1"/>
    <property type="molecule type" value="Genomic_DNA"/>
</dbReference>
<dbReference type="SUPFAM" id="SSF53720">
    <property type="entry name" value="ALDH-like"/>
    <property type="match status" value="1"/>
</dbReference>
<dbReference type="EMBL" id="JACBAG010001874">
    <property type="protein sequence ID" value="KAF7178778.1"/>
    <property type="molecule type" value="Genomic_DNA"/>
</dbReference>
<dbReference type="GO" id="GO:0004777">
    <property type="term" value="F:succinate-semialdehyde dehydrogenase (NAD+) activity"/>
    <property type="evidence" value="ECO:0007669"/>
    <property type="project" value="TreeGrafter"/>
</dbReference>
<dbReference type="InterPro" id="IPR015590">
    <property type="entry name" value="Aldehyde_DH_dom"/>
</dbReference>
<dbReference type="InterPro" id="IPR016161">
    <property type="entry name" value="Ald_DH/histidinol_DH"/>
</dbReference>
<proteinExistence type="predicted"/>
<keyword evidence="1" id="KW-0560">Oxidoreductase</keyword>
<evidence type="ECO:0000256" key="1">
    <source>
        <dbReference type="ARBA" id="ARBA00023002"/>
    </source>
</evidence>
<organism evidence="4 5">
    <name type="scientific">Aspergillus felis</name>
    <dbReference type="NCBI Taxonomy" id="1287682"/>
    <lineage>
        <taxon>Eukaryota</taxon>
        <taxon>Fungi</taxon>
        <taxon>Dikarya</taxon>
        <taxon>Ascomycota</taxon>
        <taxon>Pezizomycotina</taxon>
        <taxon>Eurotiomycetes</taxon>
        <taxon>Eurotiomycetidae</taxon>
        <taxon>Eurotiales</taxon>
        <taxon>Aspergillaceae</taxon>
        <taxon>Aspergillus</taxon>
        <taxon>Aspergillus subgen. Fumigati</taxon>
    </lineage>
</organism>
<dbReference type="GO" id="GO:0009450">
    <property type="term" value="P:gamma-aminobutyric acid catabolic process"/>
    <property type="evidence" value="ECO:0007669"/>
    <property type="project" value="TreeGrafter"/>
</dbReference>
<name>A0A8H6QTH1_9EURO</name>
<dbReference type="PANTHER" id="PTHR43353">
    <property type="entry name" value="SUCCINATE-SEMIALDEHYDE DEHYDROGENASE, MITOCHONDRIAL"/>
    <property type="match status" value="1"/>
</dbReference>
<dbReference type="OrthoDB" id="310895at2759"/>
<evidence type="ECO:0000313" key="3">
    <source>
        <dbReference type="EMBL" id="KAF7157441.1"/>
    </source>
</evidence>
<evidence type="ECO:0000313" key="5">
    <source>
        <dbReference type="Proteomes" id="UP000641853"/>
    </source>
</evidence>
<reference evidence="4" key="1">
    <citation type="submission" date="2020-06" db="EMBL/GenBank/DDBJ databases">
        <title>Draft genome sequences of strains closely related to Aspergillus parafelis and Aspergillus hiratsukae.</title>
        <authorList>
            <person name="Dos Santos R.A.C."/>
            <person name="Rivero-Menendez O."/>
            <person name="Steenwyk J.L."/>
            <person name="Mead M.E."/>
            <person name="Goldman G.H."/>
            <person name="Alastruey-Izquierdo A."/>
            <person name="Rokas A."/>
        </authorList>
    </citation>
    <scope>NUCLEOTIDE SEQUENCE</scope>
    <source>
        <strain evidence="3">CNM-CM5623</strain>
        <strain evidence="4">CNM-CM7691</strain>
    </source>
</reference>
<dbReference type="PANTHER" id="PTHR43353:SF6">
    <property type="entry name" value="CYTOPLASMIC ALDEHYDE DEHYDROGENASE (EUROFUNG)"/>
    <property type="match status" value="1"/>
</dbReference>
<evidence type="ECO:0000259" key="2">
    <source>
        <dbReference type="Pfam" id="PF00171"/>
    </source>
</evidence>
<dbReference type="Proteomes" id="UP000641853">
    <property type="component" value="Unassembled WGS sequence"/>
</dbReference>
<dbReference type="CDD" id="cd07105">
    <property type="entry name" value="ALDH_SaliADH"/>
    <property type="match status" value="1"/>
</dbReference>
<dbReference type="InterPro" id="IPR016162">
    <property type="entry name" value="Ald_DH_N"/>
</dbReference>
<gene>
    <name evidence="3" type="ORF">CNMCM5623_001702</name>
    <name evidence="4" type="ORF">CNMCM7691_007597</name>
</gene>
<dbReference type="InterPro" id="IPR050740">
    <property type="entry name" value="Aldehyde_DH_Superfamily"/>
</dbReference>
<feature type="domain" description="Aldehyde dehydrogenase" evidence="2">
    <location>
        <begin position="27"/>
        <end position="480"/>
    </location>
</feature>
<evidence type="ECO:0000313" key="4">
    <source>
        <dbReference type="EMBL" id="KAF7178778.1"/>
    </source>
</evidence>
<dbReference type="AlphaFoldDB" id="A0A8H6QTH1"/>
<accession>A0A8H6QTH1</accession>
<dbReference type="Pfam" id="PF00171">
    <property type="entry name" value="Aldedh"/>
    <property type="match status" value="1"/>
</dbReference>
<dbReference type="Proteomes" id="UP000654922">
    <property type="component" value="Unassembled WGS sequence"/>
</dbReference>
<sequence length="484" mass="51434">MAANSAKSDSAVIPLIINNESVVTANVFDIHAPATGEVLHQCAGASVDDANRAVAAAKAAFPAWSRMKPYDRRDVLMKAADIMITRSEELIKYQMEETGAGRMFAEKTCLLGAGFLKDFAARIPSIEGSVPSVTQDVRVRVFDFALRIDIDLLSFSRNAPFILGVRAVALPLAAGNTTILKGSELSPKCFWAIGDIFREAGLPAGCLNILYHRSADAAEVTTALIAHPAVRKVNFTGSTQVGSIVASTAGKYTKPVLLELGGKASAIVLDDANLEKAAFSCALGSFMHSGQICMSTERIVVQRAIADKFRQLLAENAEKLFGKAAPAPVLVASAAVKKNKALVADALSKGASVLFGDANATETSNHSLRPVIVDNVTKNMDLYSTESFGPTVSLIVVDTEEDAIALANDTEYGLTSAVFTDNLFRGLRVAKQIESGAVHINSLTVHDEPTLPHGGWKSSGFGRFGGGTAAYDEWLQTKTVTWVQ</sequence>
<dbReference type="InterPro" id="IPR016163">
    <property type="entry name" value="Ald_DH_C"/>
</dbReference>
<comment type="caution">
    <text evidence="4">The sequence shown here is derived from an EMBL/GenBank/DDBJ whole genome shotgun (WGS) entry which is preliminary data.</text>
</comment>
<dbReference type="Gene3D" id="3.40.605.10">
    <property type="entry name" value="Aldehyde Dehydrogenase, Chain A, domain 1"/>
    <property type="match status" value="1"/>
</dbReference>
<keyword evidence="5" id="KW-1185">Reference proteome</keyword>
<protein>
    <recommendedName>
        <fullName evidence="2">Aldehyde dehydrogenase domain-containing protein</fullName>
    </recommendedName>
</protein>